<dbReference type="NCBIfam" id="TIGR03941">
    <property type="entry name" value="tRNA_deam_assoc"/>
    <property type="match status" value="1"/>
</dbReference>
<protein>
    <submittedName>
        <fullName evidence="1">tRNA adenosine deaminase-associated protein</fullName>
    </submittedName>
</protein>
<keyword evidence="2" id="KW-1185">Reference proteome</keyword>
<proteinExistence type="predicted"/>
<evidence type="ECO:0000313" key="1">
    <source>
        <dbReference type="EMBL" id="MCZ9294631.1"/>
    </source>
</evidence>
<sequence>MSQTGFEEGYAVTVAQRDGGWHVAEFEDRFETLGASVQAVRGLRSEGAAFALLNVEEEYLVIVRPGPSRVRVLISDVTMAVDDDFAADICDQAGLEIPEIDPDELDNVDGWADGDFAILEDIGLSEEVLAVLVDDPMADPSATIEAIAEELGFADELDDALQ</sequence>
<dbReference type="RefSeq" id="WP_269966048.1">
    <property type="nucleotide sequence ID" value="NZ_JAKMUS010000015.1"/>
</dbReference>
<organism evidence="1 2">
    <name type="scientific">Corynebacterium meitnerae</name>
    <dbReference type="NCBI Taxonomy" id="2913498"/>
    <lineage>
        <taxon>Bacteria</taxon>
        <taxon>Bacillati</taxon>
        <taxon>Actinomycetota</taxon>
        <taxon>Actinomycetes</taxon>
        <taxon>Mycobacteriales</taxon>
        <taxon>Corynebacteriaceae</taxon>
        <taxon>Corynebacterium</taxon>
    </lineage>
</organism>
<comment type="caution">
    <text evidence="1">The sequence shown here is derived from an EMBL/GenBank/DDBJ whole genome shotgun (WGS) entry which is preliminary data.</text>
</comment>
<name>A0A9X3LVP7_9CORY</name>
<reference evidence="1" key="1">
    <citation type="submission" date="2022-02" db="EMBL/GenBank/DDBJ databases">
        <title>Corynebacterium sp. from urogenital microbiome.</title>
        <authorList>
            <person name="Cappelli E.A."/>
            <person name="Ribeiro T.G."/>
            <person name="Peixe L."/>
        </authorList>
    </citation>
    <scope>NUCLEOTIDE SEQUENCE</scope>
    <source>
        <strain evidence="1">C8Ua_172</strain>
    </source>
</reference>
<evidence type="ECO:0000313" key="2">
    <source>
        <dbReference type="Proteomes" id="UP001146468"/>
    </source>
</evidence>
<dbReference type="InterPro" id="IPR023869">
    <property type="entry name" value="tRNA_Adeno_NH3ase_assoc_put"/>
</dbReference>
<dbReference type="AlphaFoldDB" id="A0A9X3LVP7"/>
<accession>A0A9X3LVP7</accession>
<dbReference type="Proteomes" id="UP001146468">
    <property type="component" value="Unassembled WGS sequence"/>
</dbReference>
<dbReference type="EMBL" id="JAKMUS010000015">
    <property type="protein sequence ID" value="MCZ9294631.1"/>
    <property type="molecule type" value="Genomic_DNA"/>
</dbReference>
<gene>
    <name evidence="1" type="ORF">L8U60_09065</name>
</gene>